<organism evidence="2 3">
    <name type="scientific">Linum tenue</name>
    <dbReference type="NCBI Taxonomy" id="586396"/>
    <lineage>
        <taxon>Eukaryota</taxon>
        <taxon>Viridiplantae</taxon>
        <taxon>Streptophyta</taxon>
        <taxon>Embryophyta</taxon>
        <taxon>Tracheophyta</taxon>
        <taxon>Spermatophyta</taxon>
        <taxon>Magnoliopsida</taxon>
        <taxon>eudicotyledons</taxon>
        <taxon>Gunneridae</taxon>
        <taxon>Pentapetalae</taxon>
        <taxon>rosids</taxon>
        <taxon>fabids</taxon>
        <taxon>Malpighiales</taxon>
        <taxon>Linaceae</taxon>
        <taxon>Linum</taxon>
    </lineage>
</organism>
<evidence type="ECO:0000313" key="2">
    <source>
        <dbReference type="EMBL" id="CAI0552966.1"/>
    </source>
</evidence>
<feature type="non-terminal residue" evidence="2">
    <location>
        <position position="76"/>
    </location>
</feature>
<comment type="caution">
    <text evidence="2">The sequence shown here is derived from an EMBL/GenBank/DDBJ whole genome shotgun (WGS) entry which is preliminary data.</text>
</comment>
<name>A0AAV0R757_9ROSI</name>
<feature type="chain" id="PRO_5043964938" evidence="1">
    <location>
        <begin position="22"/>
        <end position="76"/>
    </location>
</feature>
<proteinExistence type="predicted"/>
<evidence type="ECO:0000256" key="1">
    <source>
        <dbReference type="SAM" id="SignalP"/>
    </source>
</evidence>
<feature type="signal peptide" evidence="1">
    <location>
        <begin position="1"/>
        <end position="21"/>
    </location>
</feature>
<dbReference type="EMBL" id="CAMGYJ010000010">
    <property type="protein sequence ID" value="CAI0552966.1"/>
    <property type="molecule type" value="Genomic_DNA"/>
</dbReference>
<accession>A0AAV0R757</accession>
<dbReference type="AlphaFoldDB" id="A0AAV0R757"/>
<sequence>LLLPLRRLVVVAVVVIDGSRGSGSSPRFSSALRRLGKGRGLGRAGTASGRALAWGLRLREKQLKKQWTPGLEETKF</sequence>
<feature type="non-terminal residue" evidence="2">
    <location>
        <position position="1"/>
    </location>
</feature>
<protein>
    <submittedName>
        <fullName evidence="2">Uncharacterized protein</fullName>
    </submittedName>
</protein>
<keyword evidence="1" id="KW-0732">Signal</keyword>
<reference evidence="2" key="1">
    <citation type="submission" date="2022-08" db="EMBL/GenBank/DDBJ databases">
        <authorList>
            <person name="Gutierrez-Valencia J."/>
        </authorList>
    </citation>
    <scope>NUCLEOTIDE SEQUENCE</scope>
</reference>
<evidence type="ECO:0000313" key="3">
    <source>
        <dbReference type="Proteomes" id="UP001154282"/>
    </source>
</evidence>
<dbReference type="Proteomes" id="UP001154282">
    <property type="component" value="Unassembled WGS sequence"/>
</dbReference>
<keyword evidence="3" id="KW-1185">Reference proteome</keyword>
<gene>
    <name evidence="2" type="ORF">LITE_LOCUS46657</name>
</gene>